<evidence type="ECO:0000256" key="1">
    <source>
        <dbReference type="SAM" id="Phobius"/>
    </source>
</evidence>
<keyword evidence="1" id="KW-1133">Transmembrane helix</keyword>
<keyword evidence="3" id="KW-1185">Reference proteome</keyword>
<dbReference type="EMBL" id="PGCJ01000012">
    <property type="protein sequence ID" value="PLW57313.1"/>
    <property type="molecule type" value="Genomic_DNA"/>
</dbReference>
<keyword evidence="1" id="KW-0472">Membrane</keyword>
<dbReference type="Proteomes" id="UP000235388">
    <property type="component" value="Unassembled WGS sequence"/>
</dbReference>
<protein>
    <submittedName>
        <fullName evidence="2">Uncharacterized protein</fullName>
    </submittedName>
</protein>
<gene>
    <name evidence="2" type="ORF">PCANC_02419</name>
</gene>
<accession>A0A2N5W518</accession>
<evidence type="ECO:0000313" key="3">
    <source>
        <dbReference type="Proteomes" id="UP000235388"/>
    </source>
</evidence>
<comment type="caution">
    <text evidence="2">The sequence shown here is derived from an EMBL/GenBank/DDBJ whole genome shotgun (WGS) entry which is preliminary data.</text>
</comment>
<organism evidence="2 3">
    <name type="scientific">Puccinia coronata f. sp. avenae</name>
    <dbReference type="NCBI Taxonomy" id="200324"/>
    <lineage>
        <taxon>Eukaryota</taxon>
        <taxon>Fungi</taxon>
        <taxon>Dikarya</taxon>
        <taxon>Basidiomycota</taxon>
        <taxon>Pucciniomycotina</taxon>
        <taxon>Pucciniomycetes</taxon>
        <taxon>Pucciniales</taxon>
        <taxon>Pucciniaceae</taxon>
        <taxon>Puccinia</taxon>
    </lineage>
</organism>
<dbReference type="OrthoDB" id="534912at2759"/>
<name>A0A2N5W518_9BASI</name>
<proteinExistence type="predicted"/>
<feature type="transmembrane region" description="Helical" evidence="1">
    <location>
        <begin position="32"/>
        <end position="51"/>
    </location>
</feature>
<dbReference type="STRING" id="200324.A0A2N5W518"/>
<evidence type="ECO:0000313" key="2">
    <source>
        <dbReference type="EMBL" id="PLW57313.1"/>
    </source>
</evidence>
<dbReference type="AlphaFoldDB" id="A0A2N5W518"/>
<reference evidence="2 3" key="1">
    <citation type="submission" date="2017-11" db="EMBL/GenBank/DDBJ databases">
        <title>De novo assembly and phasing of dikaryotic genomes from two isolates of Puccinia coronata f. sp. avenae, the causal agent of oat crown rust.</title>
        <authorList>
            <person name="Miller M.E."/>
            <person name="Zhang Y."/>
            <person name="Omidvar V."/>
            <person name="Sperschneider J."/>
            <person name="Schwessinger B."/>
            <person name="Raley C."/>
            <person name="Palmer J.M."/>
            <person name="Garnica D."/>
            <person name="Upadhyaya N."/>
            <person name="Rathjen J."/>
            <person name="Taylor J.M."/>
            <person name="Park R.F."/>
            <person name="Dodds P.N."/>
            <person name="Hirsch C.D."/>
            <person name="Kianian S.F."/>
            <person name="Figueroa M."/>
        </authorList>
    </citation>
    <scope>NUCLEOTIDE SEQUENCE [LARGE SCALE GENOMIC DNA]</scope>
    <source>
        <strain evidence="2">12NC29</strain>
    </source>
</reference>
<keyword evidence="1" id="KW-0812">Transmembrane</keyword>
<sequence length="52" mass="5884">MLSRHPRCYCGSRDVIALEQDDRIFAYDPGDIAWVHICATMAWLIVPGCAFV</sequence>